<dbReference type="AlphaFoldDB" id="A0A1M5CSS5"/>
<protein>
    <submittedName>
        <fullName evidence="2">Sulfotransferase domain-containing protein</fullName>
    </submittedName>
</protein>
<dbReference type="Proteomes" id="UP000184076">
    <property type="component" value="Unassembled WGS sequence"/>
</dbReference>
<accession>A0A1M5CSS5</accession>
<dbReference type="Gene3D" id="3.40.50.300">
    <property type="entry name" value="P-loop containing nucleotide triphosphate hydrolases"/>
    <property type="match status" value="1"/>
</dbReference>
<reference evidence="3" key="1">
    <citation type="submission" date="2016-11" db="EMBL/GenBank/DDBJ databases">
        <authorList>
            <person name="Varghese N."/>
            <person name="Submissions S."/>
        </authorList>
    </citation>
    <scope>NUCLEOTIDE SEQUENCE [LARGE SCALE GENOMIC DNA]</scope>
    <source>
        <strain evidence="3">DSM 9756</strain>
    </source>
</reference>
<dbReference type="PANTHER" id="PTHR10605:SF56">
    <property type="entry name" value="BIFUNCTIONAL HEPARAN SULFATE N-DEACETYLASE_N-SULFOTRANSFERASE"/>
    <property type="match status" value="1"/>
</dbReference>
<keyword evidence="1 2" id="KW-0808">Transferase</keyword>
<dbReference type="PANTHER" id="PTHR10605">
    <property type="entry name" value="HEPARAN SULFATE SULFOTRANSFERASE"/>
    <property type="match status" value="1"/>
</dbReference>
<dbReference type="GO" id="GO:0008146">
    <property type="term" value="F:sulfotransferase activity"/>
    <property type="evidence" value="ECO:0007669"/>
    <property type="project" value="InterPro"/>
</dbReference>
<keyword evidence="3" id="KW-1185">Reference proteome</keyword>
<evidence type="ECO:0000256" key="1">
    <source>
        <dbReference type="ARBA" id="ARBA00022679"/>
    </source>
</evidence>
<dbReference type="InterPro" id="IPR027417">
    <property type="entry name" value="P-loop_NTPase"/>
</dbReference>
<organism evidence="2 3">
    <name type="scientific">Desulfacinum infernum DSM 9756</name>
    <dbReference type="NCBI Taxonomy" id="1121391"/>
    <lineage>
        <taxon>Bacteria</taxon>
        <taxon>Pseudomonadati</taxon>
        <taxon>Thermodesulfobacteriota</taxon>
        <taxon>Syntrophobacteria</taxon>
        <taxon>Syntrophobacterales</taxon>
        <taxon>Syntrophobacteraceae</taxon>
        <taxon>Desulfacinum</taxon>
    </lineage>
</organism>
<evidence type="ECO:0000313" key="2">
    <source>
        <dbReference type="EMBL" id="SHF57677.1"/>
    </source>
</evidence>
<dbReference type="OrthoDB" id="5317005at2"/>
<dbReference type="RefSeq" id="WP_073039526.1">
    <property type="nucleotide sequence ID" value="NZ_FQVB01000021.1"/>
</dbReference>
<gene>
    <name evidence="2" type="ORF">SAMN02745206_02265</name>
</gene>
<proteinExistence type="predicted"/>
<dbReference type="Pfam" id="PF13469">
    <property type="entry name" value="Sulfotransfer_3"/>
    <property type="match status" value="1"/>
</dbReference>
<dbReference type="EMBL" id="FQVB01000021">
    <property type="protein sequence ID" value="SHF57677.1"/>
    <property type="molecule type" value="Genomic_DNA"/>
</dbReference>
<dbReference type="STRING" id="1121391.SAMN02745206_02265"/>
<dbReference type="InterPro" id="IPR037359">
    <property type="entry name" value="NST/OST"/>
</dbReference>
<dbReference type="SUPFAM" id="SSF52540">
    <property type="entry name" value="P-loop containing nucleoside triphosphate hydrolases"/>
    <property type="match status" value="1"/>
</dbReference>
<sequence length="296" mass="34975">MKNQKIIPNLFLIGAPKAGTTAMSKYLGDHPNIFLCDPKEPDYFNDDFSNRYVTNLEKYLSLFSAASSDCMYFMDASTRYLQSERAVENILEFNPESKFIVMLRNPCEIIVALHSQYVYEGYDDQVGFERAWRLEPYRKRGKYIPEICIEPKMLYYREACLLGRHIERLYGYVSKDRVHVIIFDDFVQNAKKVYETLLEFLGIPSDGRENFERVNPRRGYRFQWLQSLVLRLGNLKRRVGITRGLGIYNVVKKFNVVTQPTDRISEELLQEMKGFFREDVKLLSEYVERDLTHWVE</sequence>
<evidence type="ECO:0000313" key="3">
    <source>
        <dbReference type="Proteomes" id="UP000184076"/>
    </source>
</evidence>
<name>A0A1M5CSS5_9BACT</name>